<gene>
    <name evidence="4" type="ORF">Desaf_0849</name>
</gene>
<dbReference type="PANTHER" id="PTHR43751:SF3">
    <property type="entry name" value="SULFATASE N-TERMINAL DOMAIN-CONTAINING PROTEIN"/>
    <property type="match status" value="1"/>
</dbReference>
<evidence type="ECO:0000259" key="2">
    <source>
        <dbReference type="Pfam" id="PF00884"/>
    </source>
</evidence>
<dbReference type="Gene3D" id="3.40.720.10">
    <property type="entry name" value="Alkaline Phosphatase, subunit A"/>
    <property type="match status" value="1"/>
</dbReference>
<reference evidence="4 5" key="1">
    <citation type="journal article" date="2011" name="J. Bacteriol.">
        <title>Genome sequence of the mercury-methylating and pleomorphic Desulfovibrio africanus Strain Walvis Bay.</title>
        <authorList>
            <person name="Brown S.D."/>
            <person name="Wall J.D."/>
            <person name="Kucken A.M."/>
            <person name="Gilmour C.C."/>
            <person name="Podar M."/>
            <person name="Brandt C.C."/>
            <person name="Teshima H."/>
            <person name="Detter J.C."/>
            <person name="Han C.S."/>
            <person name="Land M.L."/>
            <person name="Lucas S."/>
            <person name="Han J."/>
            <person name="Pennacchio L."/>
            <person name="Nolan M."/>
            <person name="Pitluck S."/>
            <person name="Woyke T."/>
            <person name="Goodwin L."/>
            <person name="Palumbo A.V."/>
            <person name="Elias D.A."/>
        </authorList>
    </citation>
    <scope>NUCLEOTIDE SEQUENCE [LARGE SCALE GENOMIC DNA]</scope>
    <source>
        <strain evidence="4 5">Walvis Bay</strain>
    </source>
</reference>
<dbReference type="Pfam" id="PF11893">
    <property type="entry name" value="DUF3413"/>
    <property type="match status" value="1"/>
</dbReference>
<feature type="transmembrane region" description="Helical" evidence="1">
    <location>
        <begin position="138"/>
        <end position="159"/>
    </location>
</feature>
<dbReference type="EMBL" id="CP003221">
    <property type="protein sequence ID" value="EGJ49200.1"/>
    <property type="molecule type" value="Genomic_DNA"/>
</dbReference>
<evidence type="ECO:0000259" key="3">
    <source>
        <dbReference type="Pfam" id="PF11893"/>
    </source>
</evidence>
<feature type="transmembrane region" description="Helical" evidence="1">
    <location>
        <begin position="171"/>
        <end position="193"/>
    </location>
</feature>
<keyword evidence="1" id="KW-0472">Membrane</keyword>
<dbReference type="InterPro" id="IPR052701">
    <property type="entry name" value="GAG_Ulvan_Degrading_Sulfatases"/>
</dbReference>
<evidence type="ECO:0000256" key="1">
    <source>
        <dbReference type="SAM" id="Phobius"/>
    </source>
</evidence>
<sequence>MFTSFFSVLLPTDRQLFSLLALFGLWSAFVSCLAFLPALAPVLQNASPMVRAYLLAATVSHMAMLNAAAVLIASAAYILTRSRTVAWSLAFALMLALNLFLLADAYAFSIFRLHLNAMILSLALPPTGWNSLDPTSNAVLKLALAFSVLLLAQIAGLLWTMRGAVRLKRRALVGLACVLIAIVAADKATYAYGDLFGRREILQVDKLFQLYQPFTVKRMASKTFGIKGNKGNAYAASDPATLAVGQLAYPLRPIELGQDSARHNIVLVLLDAWRFDMLNEAVTPNLDVFAREHATTFANHYSGGNTSRFGVFSLLYGLPGSYWDDALKQRKGSALIDTLATAGYEFHITSSVDLRWPEFRKTAFVNLAEADIRDAFDTKIKHKRDRTLTDAFAAFAAKRALGQGNKPFFYFLLFDSAQSPYSYPEEYEKLASQSALSAAGGDGLAHANRYRNALRYLDQLCGEILRAVLDTRLATNTILVFTSAHGEEFDELGFLDDSSAFTVGQTKVPMLVFWPGRPPARVERLTSHHDLAPTLLGMLGANNEPRDYSVGQDLFAEMGQSYLTSANWDATAYIDASNVCIFPAESSSMLSTEIRDSENRPADKPGEVLKRIRPNLSRMAQDMGRFYRR</sequence>
<feature type="domain" description="Inner membrane protein YejM N-terminal" evidence="3">
    <location>
        <begin position="47"/>
        <end position="255"/>
    </location>
</feature>
<feature type="transmembrane region" description="Helical" evidence="1">
    <location>
        <begin position="52"/>
        <end position="79"/>
    </location>
</feature>
<evidence type="ECO:0000313" key="4">
    <source>
        <dbReference type="EMBL" id="EGJ49200.1"/>
    </source>
</evidence>
<protein>
    <submittedName>
        <fullName evidence="4">Sulfatase</fullName>
    </submittedName>
</protein>
<proteinExistence type="predicted"/>
<dbReference type="RefSeq" id="WP_014259021.1">
    <property type="nucleotide sequence ID" value="NC_016629.1"/>
</dbReference>
<dbReference type="STRING" id="690850.Desaf_0849"/>
<dbReference type="InterPro" id="IPR000917">
    <property type="entry name" value="Sulfatase_N"/>
</dbReference>
<dbReference type="Proteomes" id="UP000007844">
    <property type="component" value="Chromosome"/>
</dbReference>
<name>F3YW97_DESAF</name>
<keyword evidence="5" id="KW-1185">Reference proteome</keyword>
<feature type="transmembrane region" description="Helical" evidence="1">
    <location>
        <begin position="16"/>
        <end position="40"/>
    </location>
</feature>
<keyword evidence="1" id="KW-1133">Transmembrane helix</keyword>
<evidence type="ECO:0000313" key="5">
    <source>
        <dbReference type="Proteomes" id="UP000007844"/>
    </source>
</evidence>
<keyword evidence="1" id="KW-0812">Transmembrane</keyword>
<feature type="transmembrane region" description="Helical" evidence="1">
    <location>
        <begin position="85"/>
        <end position="103"/>
    </location>
</feature>
<dbReference type="AlphaFoldDB" id="F3YW97"/>
<organism evidence="4 5">
    <name type="scientific">Desulfocurvibacter africanus subsp. africanus str. Walvis Bay</name>
    <dbReference type="NCBI Taxonomy" id="690850"/>
    <lineage>
        <taxon>Bacteria</taxon>
        <taxon>Pseudomonadati</taxon>
        <taxon>Thermodesulfobacteriota</taxon>
        <taxon>Desulfovibrionia</taxon>
        <taxon>Desulfovibrionales</taxon>
        <taxon>Desulfovibrionaceae</taxon>
        <taxon>Desulfocurvibacter</taxon>
    </lineage>
</organism>
<feature type="domain" description="Sulfatase N-terminal" evidence="2">
    <location>
        <begin position="264"/>
        <end position="540"/>
    </location>
</feature>
<dbReference type="InterPro" id="IPR012159">
    <property type="entry name" value="YejM-like"/>
</dbReference>
<dbReference type="SUPFAM" id="SSF53649">
    <property type="entry name" value="Alkaline phosphatase-like"/>
    <property type="match status" value="1"/>
</dbReference>
<dbReference type="KEGG" id="daf:Desaf_0849"/>
<dbReference type="InterPro" id="IPR024588">
    <property type="entry name" value="YejM_N"/>
</dbReference>
<dbReference type="PANTHER" id="PTHR43751">
    <property type="entry name" value="SULFATASE"/>
    <property type="match status" value="1"/>
</dbReference>
<dbReference type="eggNOG" id="COG3083">
    <property type="taxonomic scope" value="Bacteria"/>
</dbReference>
<dbReference type="InterPro" id="IPR017850">
    <property type="entry name" value="Alkaline_phosphatase_core_sf"/>
</dbReference>
<dbReference type="Pfam" id="PF00884">
    <property type="entry name" value="Sulfatase"/>
    <property type="match status" value="1"/>
</dbReference>
<dbReference type="PIRSF" id="PIRSF004950">
    <property type="entry name" value="Mmb_sulf_HI0842"/>
    <property type="match status" value="1"/>
</dbReference>
<dbReference type="HOGENOM" id="CLU_030247_1_0_7"/>
<dbReference type="CDD" id="cd16148">
    <property type="entry name" value="sulfatase_like"/>
    <property type="match status" value="1"/>
</dbReference>
<accession>F3YW97</accession>